<dbReference type="EMBL" id="JBHSON010000008">
    <property type="protein sequence ID" value="MFC5745500.1"/>
    <property type="molecule type" value="Genomic_DNA"/>
</dbReference>
<gene>
    <name evidence="2" type="ORF">ACFPZN_07775</name>
</gene>
<evidence type="ECO:0000256" key="1">
    <source>
        <dbReference type="SAM" id="MobiDB-lite"/>
    </source>
</evidence>
<keyword evidence="3" id="KW-1185">Reference proteome</keyword>
<proteinExistence type="predicted"/>
<organism evidence="2 3">
    <name type="scientific">Actinomadura rugatobispora</name>
    <dbReference type="NCBI Taxonomy" id="1994"/>
    <lineage>
        <taxon>Bacteria</taxon>
        <taxon>Bacillati</taxon>
        <taxon>Actinomycetota</taxon>
        <taxon>Actinomycetes</taxon>
        <taxon>Streptosporangiales</taxon>
        <taxon>Thermomonosporaceae</taxon>
        <taxon>Actinomadura</taxon>
    </lineage>
</organism>
<evidence type="ECO:0008006" key="4">
    <source>
        <dbReference type="Google" id="ProtNLM"/>
    </source>
</evidence>
<comment type="caution">
    <text evidence="2">The sequence shown here is derived from an EMBL/GenBank/DDBJ whole genome shotgun (WGS) entry which is preliminary data.</text>
</comment>
<accession>A0ABW0ZX11</accession>
<dbReference type="Proteomes" id="UP001596074">
    <property type="component" value="Unassembled WGS sequence"/>
</dbReference>
<feature type="region of interest" description="Disordered" evidence="1">
    <location>
        <begin position="46"/>
        <end position="65"/>
    </location>
</feature>
<evidence type="ECO:0000313" key="2">
    <source>
        <dbReference type="EMBL" id="MFC5745500.1"/>
    </source>
</evidence>
<dbReference type="InterPro" id="IPR011006">
    <property type="entry name" value="CheY-like_superfamily"/>
</dbReference>
<reference evidence="3" key="1">
    <citation type="journal article" date="2019" name="Int. J. Syst. Evol. Microbiol.">
        <title>The Global Catalogue of Microorganisms (GCM) 10K type strain sequencing project: providing services to taxonomists for standard genome sequencing and annotation.</title>
        <authorList>
            <consortium name="The Broad Institute Genomics Platform"/>
            <consortium name="The Broad Institute Genome Sequencing Center for Infectious Disease"/>
            <person name="Wu L."/>
            <person name="Ma J."/>
        </authorList>
    </citation>
    <scope>NUCLEOTIDE SEQUENCE [LARGE SCALE GENOMIC DNA]</scope>
    <source>
        <strain evidence="3">KCTC 42087</strain>
    </source>
</reference>
<dbReference type="SUPFAM" id="SSF52172">
    <property type="entry name" value="CheY-like"/>
    <property type="match status" value="1"/>
</dbReference>
<evidence type="ECO:0000313" key="3">
    <source>
        <dbReference type="Proteomes" id="UP001596074"/>
    </source>
</evidence>
<dbReference type="RefSeq" id="WP_378281124.1">
    <property type="nucleotide sequence ID" value="NZ_JBHSON010000008.1"/>
</dbReference>
<sequence length="65" mass="6697">MTTTPPTAAAPAPPPSRPTRVLVADDEGYLADLVSTALRYEGFETAVASTGGRGRTPRSPRSGPT</sequence>
<name>A0ABW0ZX11_9ACTN</name>
<protein>
    <recommendedName>
        <fullName evidence="4">Response regulatory domain-containing protein</fullName>
    </recommendedName>
</protein>